<evidence type="ECO:0000313" key="2">
    <source>
        <dbReference type="Proteomes" id="UP000036520"/>
    </source>
</evidence>
<dbReference type="Proteomes" id="UP000036520">
    <property type="component" value="Chromosome"/>
</dbReference>
<sequence length="78" mass="8994">MFYYICYINIKFCSPLWIQSLFDNVLKHCRVLKLADMPSCLGGEESGLSGVLDKAHIELNVLPNNLVEVRILPLQHRY</sequence>
<dbReference type="EMBL" id="CP012040">
    <property type="protein sequence ID" value="AKP51031.1"/>
    <property type="molecule type" value="Genomic_DNA"/>
</dbReference>
<organism evidence="1 2">
    <name type="scientific">Cyclobacterium amurskyense</name>
    <dbReference type="NCBI Taxonomy" id="320787"/>
    <lineage>
        <taxon>Bacteria</taxon>
        <taxon>Pseudomonadati</taxon>
        <taxon>Bacteroidota</taxon>
        <taxon>Cytophagia</taxon>
        <taxon>Cytophagales</taxon>
        <taxon>Cyclobacteriaceae</taxon>
        <taxon>Cyclobacterium</taxon>
    </lineage>
</organism>
<dbReference type="STRING" id="320787.CA2015_1595"/>
<accession>A0A0H4P992</accession>
<protein>
    <submittedName>
        <fullName evidence="1">Uncharacterized protein</fullName>
    </submittedName>
</protein>
<dbReference type="KEGG" id="camu:CA2015_1595"/>
<evidence type="ECO:0000313" key="1">
    <source>
        <dbReference type="EMBL" id="AKP51031.1"/>
    </source>
</evidence>
<reference evidence="1 2" key="1">
    <citation type="submission" date="2015-07" db="EMBL/GenBank/DDBJ databases">
        <authorList>
            <person name="Kim K.M."/>
        </authorList>
    </citation>
    <scope>NUCLEOTIDE SEQUENCE [LARGE SCALE GENOMIC DNA]</scope>
    <source>
        <strain evidence="1 2">KCTC 12363</strain>
    </source>
</reference>
<dbReference type="AlphaFoldDB" id="A0A0H4P992"/>
<gene>
    <name evidence="1" type="ORF">CA2015_1595</name>
</gene>
<keyword evidence="2" id="KW-1185">Reference proteome</keyword>
<name>A0A0H4P992_9BACT</name>
<proteinExistence type="predicted"/>